<feature type="compositionally biased region" description="Low complexity" evidence="1">
    <location>
        <begin position="47"/>
        <end position="57"/>
    </location>
</feature>
<feature type="region of interest" description="Disordered" evidence="1">
    <location>
        <begin position="1"/>
        <end position="103"/>
    </location>
</feature>
<reference evidence="3" key="1">
    <citation type="submission" date="2023-10" db="EMBL/GenBank/DDBJ databases">
        <authorList>
            <person name="Guldener U."/>
        </authorList>
    </citation>
    <scope>NUCLEOTIDE SEQUENCE</scope>
    <source>
        <strain evidence="3">Mp4</strain>
    </source>
</reference>
<feature type="region of interest" description="Disordered" evidence="1">
    <location>
        <begin position="121"/>
        <end position="161"/>
    </location>
</feature>
<feature type="compositionally biased region" description="Polar residues" evidence="1">
    <location>
        <begin position="76"/>
        <end position="103"/>
    </location>
</feature>
<name>A0AAJ4XP66_9BASI</name>
<evidence type="ECO:0000259" key="2">
    <source>
        <dbReference type="Pfam" id="PF11160"/>
    </source>
</evidence>
<comment type="caution">
    <text evidence="3">The sequence shown here is derived from an EMBL/GenBank/DDBJ whole genome shotgun (WGS) entry which is preliminary data.</text>
</comment>
<organism evidence="3 4">
    <name type="scientific">Melanopsichium pennsylvanicum</name>
    <dbReference type="NCBI Taxonomy" id="63383"/>
    <lineage>
        <taxon>Eukaryota</taxon>
        <taxon>Fungi</taxon>
        <taxon>Dikarya</taxon>
        <taxon>Basidiomycota</taxon>
        <taxon>Ustilaginomycotina</taxon>
        <taxon>Ustilaginomycetes</taxon>
        <taxon>Ustilaginales</taxon>
        <taxon>Ustilaginaceae</taxon>
        <taxon>Melanopsichium</taxon>
    </lineage>
</organism>
<dbReference type="AlphaFoldDB" id="A0AAJ4XP66"/>
<dbReference type="Pfam" id="PF11160">
    <property type="entry name" value="Hva1_TUDOR"/>
    <property type="match status" value="1"/>
</dbReference>
<feature type="compositionally biased region" description="Basic and acidic residues" evidence="1">
    <location>
        <begin position="62"/>
        <end position="75"/>
    </location>
</feature>
<evidence type="ECO:0000313" key="4">
    <source>
        <dbReference type="Proteomes" id="UP001294444"/>
    </source>
</evidence>
<evidence type="ECO:0000256" key="1">
    <source>
        <dbReference type="SAM" id="MobiDB-lite"/>
    </source>
</evidence>
<gene>
    <name evidence="3" type="ORF">MEPE_04095</name>
</gene>
<feature type="domain" description="Hypervirulence associated protein TUDOR" evidence="2">
    <location>
        <begin position="99"/>
        <end position="157"/>
    </location>
</feature>
<accession>A0AAJ4XP66</accession>
<dbReference type="InterPro" id="IPR021331">
    <property type="entry name" value="Hva1_TUDOR"/>
</dbReference>
<dbReference type="Proteomes" id="UP001294444">
    <property type="component" value="Unassembled WGS sequence"/>
</dbReference>
<evidence type="ECO:0000313" key="3">
    <source>
        <dbReference type="EMBL" id="SNX85386.1"/>
    </source>
</evidence>
<feature type="compositionally biased region" description="Polar residues" evidence="1">
    <location>
        <begin position="7"/>
        <end position="23"/>
    </location>
</feature>
<protein>
    <recommendedName>
        <fullName evidence="2">Hypervirulence associated protein TUDOR domain-containing protein</fullName>
    </recommendedName>
</protein>
<dbReference type="EMBL" id="OAPG01000010">
    <property type="protein sequence ID" value="SNX85386.1"/>
    <property type="molecule type" value="Genomic_DNA"/>
</dbReference>
<proteinExistence type="predicted"/>
<keyword evidence="4" id="KW-1185">Reference proteome</keyword>
<sequence length="161" mass="18011">MLPKKATANNASKEPTRHLTQTKLKPVEVKSDTLEITSTSTKRKSDSTTTTTTTFSSKRPKKKEEDENKKEEKESNQPCHSEGKNNLSKSSLQNKETHGQNVTWKAMQGWVHGKIVESLKSTKQVDGKNNKATQQDPKIVLKSHGPTGKIAIHKPSAFWFD</sequence>